<name>A0AAU6PG34_9GAMM</name>
<proteinExistence type="predicted"/>
<protein>
    <submittedName>
        <fullName evidence="1">Uncharacterized protein</fullName>
    </submittedName>
</protein>
<accession>A0AAU6PG34</accession>
<dbReference type="EMBL" id="CP138327">
    <property type="protein sequence ID" value="WXT99986.1"/>
    <property type="molecule type" value="Genomic_DNA"/>
</dbReference>
<sequence>MIWIYREYKIIKQLDGNDNKYNGEQKWWTPNHNSTFIKVNDYCYFENLILTPFLIKLYKILVLIKYV</sequence>
<gene>
    <name evidence="1" type="ORF">Ctma_0692</name>
</gene>
<organism evidence="1">
    <name type="scientific">Catillopecten margaritatus gill symbiont</name>
    <dbReference type="NCBI Taxonomy" id="3083288"/>
    <lineage>
        <taxon>Bacteria</taxon>
        <taxon>Pseudomonadati</taxon>
        <taxon>Pseudomonadota</taxon>
        <taxon>Gammaproteobacteria</taxon>
        <taxon>sulfur-oxidizing symbionts</taxon>
    </lineage>
</organism>
<reference evidence="1" key="1">
    <citation type="submission" date="2023-10" db="EMBL/GenBank/DDBJ databases">
        <title>The first scallop-associated chemosynthetic bacterial symbiont.</title>
        <authorList>
            <person name="Lin Y.-T."/>
            <person name="Sun J."/>
            <person name="Ip J.C.-H."/>
            <person name="He X."/>
            <person name="Gao Z.-M."/>
            <person name="Perez M."/>
            <person name="Xu T."/>
            <person name="Qian P.-Y."/>
            <person name="Qiu J.-W."/>
        </authorList>
    </citation>
    <scope>NUCLEOTIDE SEQUENCE</scope>
    <source>
        <strain evidence="1">Gill1</strain>
    </source>
</reference>
<evidence type="ECO:0000313" key="1">
    <source>
        <dbReference type="EMBL" id="WXT99986.1"/>
    </source>
</evidence>
<dbReference type="AlphaFoldDB" id="A0AAU6PG34"/>